<comment type="subcellular location">
    <subcellularLocation>
        <location evidence="1">Nucleus</location>
    </subcellularLocation>
</comment>
<dbReference type="Pfam" id="PF22970">
    <property type="entry name" value="DUF7028"/>
    <property type="match status" value="1"/>
</dbReference>
<evidence type="ECO:0000256" key="7">
    <source>
        <dbReference type="SAM" id="MobiDB-lite"/>
    </source>
</evidence>
<feature type="compositionally biased region" description="Polar residues" evidence="7">
    <location>
        <begin position="426"/>
        <end position="451"/>
    </location>
</feature>
<feature type="region of interest" description="Disordered" evidence="7">
    <location>
        <begin position="260"/>
        <end position="279"/>
    </location>
</feature>
<dbReference type="EMBL" id="JACGCM010001011">
    <property type="protein sequence ID" value="KAF6162770.1"/>
    <property type="molecule type" value="Genomic_DNA"/>
</dbReference>
<dbReference type="Pfam" id="PF23209">
    <property type="entry name" value="IDM1_C"/>
    <property type="match status" value="1"/>
</dbReference>
<evidence type="ECO:0000313" key="10">
    <source>
        <dbReference type="Proteomes" id="UP000541444"/>
    </source>
</evidence>
<dbReference type="SUPFAM" id="SSF57903">
    <property type="entry name" value="FYVE/PHD zinc finger"/>
    <property type="match status" value="1"/>
</dbReference>
<evidence type="ECO:0000256" key="2">
    <source>
        <dbReference type="ARBA" id="ARBA00022723"/>
    </source>
</evidence>
<dbReference type="InterPro" id="IPR054292">
    <property type="entry name" value="DUF7028"/>
</dbReference>
<feature type="region of interest" description="Disordered" evidence="7">
    <location>
        <begin position="58"/>
        <end position="93"/>
    </location>
</feature>
<dbReference type="GO" id="GO:0005634">
    <property type="term" value="C:nucleus"/>
    <property type="evidence" value="ECO:0007669"/>
    <property type="project" value="UniProtKB-SubCell"/>
</dbReference>
<dbReference type="GO" id="GO:0006357">
    <property type="term" value="P:regulation of transcription by RNA polymerase II"/>
    <property type="evidence" value="ECO:0007669"/>
    <property type="project" value="TreeGrafter"/>
</dbReference>
<dbReference type="PANTHER" id="PTHR46309:SF1">
    <property type="entry name" value="PHD FINGER PROTEIN 12"/>
    <property type="match status" value="1"/>
</dbReference>
<dbReference type="InterPro" id="IPR011011">
    <property type="entry name" value="Znf_FYVE_PHD"/>
</dbReference>
<dbReference type="Gene3D" id="3.30.40.10">
    <property type="entry name" value="Zinc/RING finger domain, C3HC4 (zinc finger)"/>
    <property type="match status" value="1"/>
</dbReference>
<evidence type="ECO:0000313" key="9">
    <source>
        <dbReference type="EMBL" id="KAF6162770.1"/>
    </source>
</evidence>
<keyword evidence="5" id="KW-0539">Nucleus</keyword>
<protein>
    <recommendedName>
        <fullName evidence="8">PHD-type domain-containing protein</fullName>
    </recommendedName>
</protein>
<gene>
    <name evidence="9" type="ORF">GIB67_029039</name>
</gene>
<accession>A0A7J7N6W2</accession>
<name>A0A7J7N6W2_9MAGN</name>
<keyword evidence="2" id="KW-0479">Metal-binding</keyword>
<dbReference type="Proteomes" id="UP000541444">
    <property type="component" value="Unassembled WGS sequence"/>
</dbReference>
<dbReference type="PROSITE" id="PS01359">
    <property type="entry name" value="ZF_PHD_1"/>
    <property type="match status" value="1"/>
</dbReference>
<feature type="region of interest" description="Disordered" evidence="7">
    <location>
        <begin position="422"/>
        <end position="457"/>
    </location>
</feature>
<dbReference type="FunFam" id="3.30.40.10:FF:000465">
    <property type="entry name" value="Increased DNA methylation 1"/>
    <property type="match status" value="1"/>
</dbReference>
<dbReference type="InterPro" id="IPR016181">
    <property type="entry name" value="Acyl_CoA_acyltransferase"/>
</dbReference>
<evidence type="ECO:0000256" key="5">
    <source>
        <dbReference type="ARBA" id="ARBA00023242"/>
    </source>
</evidence>
<dbReference type="CDD" id="cd04301">
    <property type="entry name" value="NAT_SF"/>
    <property type="match status" value="1"/>
</dbReference>
<dbReference type="InterPro" id="IPR032308">
    <property type="entry name" value="TDBD"/>
</dbReference>
<dbReference type="SMART" id="SM00249">
    <property type="entry name" value="PHD"/>
    <property type="match status" value="2"/>
</dbReference>
<evidence type="ECO:0000256" key="3">
    <source>
        <dbReference type="ARBA" id="ARBA00022771"/>
    </source>
</evidence>
<evidence type="ECO:0000256" key="4">
    <source>
        <dbReference type="ARBA" id="ARBA00022833"/>
    </source>
</evidence>
<comment type="caution">
    <text evidence="9">The sequence shown here is derived from an EMBL/GenBank/DDBJ whole genome shotgun (WGS) entry which is preliminary data.</text>
</comment>
<dbReference type="GO" id="GO:0003714">
    <property type="term" value="F:transcription corepressor activity"/>
    <property type="evidence" value="ECO:0007669"/>
    <property type="project" value="InterPro"/>
</dbReference>
<dbReference type="InterPro" id="IPR056511">
    <property type="entry name" value="IDM1_C"/>
</dbReference>
<dbReference type="InterPro" id="IPR019786">
    <property type="entry name" value="Zinc_finger_PHD-type_CS"/>
</dbReference>
<sequence>MKEDLNLTPGNHHHLLHRFEKVRAPFGCLIVKKKVSDDAGVTGFDTLKPCFESKKEKKRPRLILSDTEDEEDGDLLPPPPRMRNGVTSGSNDNTTVFRRNSFDSFNSREEMVLIDRGEMGSEQIYYKENVEVGRRRFSETDIERKRVRGDMFDDEGSSSVLLSDSVVRNGKRGNFELKCNSSVTGYNREDRGFERGSEVVIKRERDQSLGTAGTVGEKFGAPYGEYIRVQGKNGVLKVRVNNKNKNMVVGSERRTYEGIAKRDLGPSSADTSSEKPILTSQFNSQKNLYEESRSAVLKPEKKKVMSSREAPIKDCNKDFNERISRNYVKPCSVTKEVRGNEGQSSLISVHNLSNRHSDGEVRHSGTEKQLLRKKIRKMLVDAGWTVEFRPRKNRNYQDAVYITPSGTEYWSIIKAYETFQKDSNDEPSNQKHSCGTSSSFTPIPEISQLTRQTRKKNDRELWLNHKGAESKNGKKLKKLNYLSNKAAYEKNEYFHALDNVNLTLCKGMPTLLTLQKSSSASESNIQQGKKIEKQSSRALLVRRSNKGATQEGDDFIPYTGKRTVLSWLIDMGTVPLSGKVQYMNERHTEALLEGWITRDGIRCGCCSKILPVLKFEIHAGSKLCQPFEYICLGSGVSLLQCQLDVWNKQAESVLSGFHLIDSNADDPNDDTCGICADGGDLICCDGCPSTFHQSCLDIKMLPSGDWRCSNCSCKFCGVVSSPTGQGEDITFSTLHTCAMCEQKYHQACCHETGAIITDSDSLSTFFCELKCKELFHRLQKLLGVKHELEAGFSWTLICRSDLDSDASMRELPRKVECNSKLAVALTVMDECFLPIIDRRSGINLIQNVLYSCGSNFNRLSYSGFYTIILERGDEIISAASIRIRGAMFAEMPFIGTRHIYRRQGMCRRLFNAIESALCSLNIEKLIIPAISELMDTWILVFGFKPLEQSQKNKIKFMNMLVFPDTGLLQKLLQNSNSVEENVIHGSVVKVTEVASNTII</sequence>
<dbReference type="PROSITE" id="PS50016">
    <property type="entry name" value="ZF_PHD_2"/>
    <property type="match status" value="1"/>
</dbReference>
<keyword evidence="3 6" id="KW-0863">Zinc-finger</keyword>
<dbReference type="InterPro" id="IPR042163">
    <property type="entry name" value="PHF12"/>
</dbReference>
<evidence type="ECO:0000259" key="8">
    <source>
        <dbReference type="PROSITE" id="PS50016"/>
    </source>
</evidence>
<dbReference type="AlphaFoldDB" id="A0A7J7N6W2"/>
<evidence type="ECO:0000256" key="6">
    <source>
        <dbReference type="PROSITE-ProRule" id="PRU00146"/>
    </source>
</evidence>
<organism evidence="9 10">
    <name type="scientific">Kingdonia uniflora</name>
    <dbReference type="NCBI Taxonomy" id="39325"/>
    <lineage>
        <taxon>Eukaryota</taxon>
        <taxon>Viridiplantae</taxon>
        <taxon>Streptophyta</taxon>
        <taxon>Embryophyta</taxon>
        <taxon>Tracheophyta</taxon>
        <taxon>Spermatophyta</taxon>
        <taxon>Magnoliopsida</taxon>
        <taxon>Ranunculales</taxon>
        <taxon>Circaeasteraceae</taxon>
        <taxon>Kingdonia</taxon>
    </lineage>
</organism>
<dbReference type="InterPro" id="IPR019787">
    <property type="entry name" value="Znf_PHD-finger"/>
</dbReference>
<feature type="domain" description="PHD-type" evidence="8">
    <location>
        <begin position="669"/>
        <end position="714"/>
    </location>
</feature>
<dbReference type="SUPFAM" id="SSF55729">
    <property type="entry name" value="Acyl-CoA N-acyltransferases (Nat)"/>
    <property type="match status" value="1"/>
</dbReference>
<dbReference type="InterPro" id="IPR001965">
    <property type="entry name" value="Znf_PHD"/>
</dbReference>
<proteinExistence type="predicted"/>
<dbReference type="InterPro" id="IPR013083">
    <property type="entry name" value="Znf_RING/FYVE/PHD"/>
</dbReference>
<keyword evidence="4" id="KW-0862">Zinc</keyword>
<dbReference type="GO" id="GO:0008270">
    <property type="term" value="F:zinc ion binding"/>
    <property type="evidence" value="ECO:0007669"/>
    <property type="project" value="UniProtKB-KW"/>
</dbReference>
<keyword evidence="10" id="KW-1185">Reference proteome</keyword>
<dbReference type="OrthoDB" id="429143at2759"/>
<dbReference type="PANTHER" id="PTHR46309">
    <property type="entry name" value="PHD FINGER PROTEIN 12"/>
    <property type="match status" value="1"/>
</dbReference>
<evidence type="ECO:0000256" key="1">
    <source>
        <dbReference type="ARBA" id="ARBA00004123"/>
    </source>
</evidence>
<dbReference type="CDD" id="cd15539">
    <property type="entry name" value="PHD1_AIRE"/>
    <property type="match status" value="1"/>
</dbReference>
<dbReference type="Pfam" id="PF00628">
    <property type="entry name" value="PHD"/>
    <property type="match status" value="1"/>
</dbReference>
<reference evidence="9 10" key="1">
    <citation type="journal article" date="2020" name="IScience">
        <title>Genome Sequencing of the Endangered Kingdonia uniflora (Circaeasteraceae, Ranunculales) Reveals Potential Mechanisms of Evolutionary Specialization.</title>
        <authorList>
            <person name="Sun Y."/>
            <person name="Deng T."/>
            <person name="Zhang A."/>
            <person name="Moore M.J."/>
            <person name="Landis J.B."/>
            <person name="Lin N."/>
            <person name="Zhang H."/>
            <person name="Zhang X."/>
            <person name="Huang J."/>
            <person name="Zhang X."/>
            <person name="Sun H."/>
            <person name="Wang H."/>
        </authorList>
    </citation>
    <scope>NUCLEOTIDE SEQUENCE [LARGE SCALE GENOMIC DNA]</scope>
    <source>
        <strain evidence="9">TB1705</strain>
        <tissue evidence="9">Leaf</tissue>
    </source>
</reference>
<dbReference type="Pfam" id="PF16135">
    <property type="entry name" value="TDBD"/>
    <property type="match status" value="1"/>
</dbReference>